<dbReference type="Proteomes" id="UP000316621">
    <property type="component" value="Chromosome 7"/>
</dbReference>
<evidence type="ECO:0000256" key="2">
    <source>
        <dbReference type="ARBA" id="ARBA00004613"/>
    </source>
</evidence>
<dbReference type="AlphaFoldDB" id="A0A4Y7K8E8"/>
<comment type="function">
    <text evidence="7">Involved in the regulation of gamete interactions during the double fertilization and to prevent multiple-pollen tube attraction; mediates the redistribution of the gamete fusogen HAP2/GCS1 to the cell surface after secretion upon sperm arrival.</text>
</comment>
<evidence type="ECO:0000313" key="11">
    <source>
        <dbReference type="Proteomes" id="UP000316621"/>
    </source>
</evidence>
<keyword evidence="4" id="KW-0732">Signal</keyword>
<dbReference type="GO" id="GO:0080155">
    <property type="term" value="P:regulation of double fertilization forming a zygote and endosperm"/>
    <property type="evidence" value="ECO:0007669"/>
    <property type="project" value="UniProtKB-ARBA"/>
</dbReference>
<dbReference type="Gramene" id="RZC68602">
    <property type="protein sequence ID" value="RZC68602"/>
    <property type="gene ID" value="C5167_031840"/>
</dbReference>
<evidence type="ECO:0000313" key="10">
    <source>
        <dbReference type="EMBL" id="RZC68602.1"/>
    </source>
</evidence>
<comment type="similarity">
    <text evidence="8">Belongs to the plant egg cell-secreted peptide family.</text>
</comment>
<keyword evidence="3" id="KW-0964">Secreted</keyword>
<name>A0A4Y7K8E8_PAPSO</name>
<dbReference type="GO" id="GO:0031410">
    <property type="term" value="C:cytoplasmic vesicle"/>
    <property type="evidence" value="ECO:0007669"/>
    <property type="project" value="UniProtKB-SubCell"/>
</dbReference>
<evidence type="ECO:0000256" key="7">
    <source>
        <dbReference type="ARBA" id="ARBA00034457"/>
    </source>
</evidence>
<protein>
    <recommendedName>
        <fullName evidence="9">Prolamin-like domain-containing protein</fullName>
    </recommendedName>
</protein>
<evidence type="ECO:0000256" key="6">
    <source>
        <dbReference type="ARBA" id="ARBA00023329"/>
    </source>
</evidence>
<dbReference type="OrthoDB" id="776947at2759"/>
<evidence type="ECO:0000256" key="5">
    <source>
        <dbReference type="ARBA" id="ARBA00023279"/>
    </source>
</evidence>
<evidence type="ECO:0000256" key="8">
    <source>
        <dbReference type="ARBA" id="ARBA00034484"/>
    </source>
</evidence>
<accession>A0A4Y7K8E8</accession>
<organism evidence="10 11">
    <name type="scientific">Papaver somniferum</name>
    <name type="common">Opium poppy</name>
    <dbReference type="NCBI Taxonomy" id="3469"/>
    <lineage>
        <taxon>Eukaryota</taxon>
        <taxon>Viridiplantae</taxon>
        <taxon>Streptophyta</taxon>
        <taxon>Embryophyta</taxon>
        <taxon>Tracheophyta</taxon>
        <taxon>Spermatophyta</taxon>
        <taxon>Magnoliopsida</taxon>
        <taxon>Ranunculales</taxon>
        <taxon>Papaveraceae</taxon>
        <taxon>Papaveroideae</taxon>
        <taxon>Papaver</taxon>
    </lineage>
</organism>
<keyword evidence="11" id="KW-1185">Reference proteome</keyword>
<comment type="subcellular location">
    <subcellularLocation>
        <location evidence="1">Cytoplasmic vesicle</location>
    </subcellularLocation>
    <subcellularLocation>
        <location evidence="2">Secreted</location>
    </subcellularLocation>
</comment>
<dbReference type="OMA" id="EHQCRPA"/>
<dbReference type="Pfam" id="PF05617">
    <property type="entry name" value="Prolamin_like"/>
    <property type="match status" value="1"/>
</dbReference>
<proteinExistence type="inferred from homology"/>
<dbReference type="EMBL" id="CM010721">
    <property type="protein sequence ID" value="RZC68602.1"/>
    <property type="molecule type" value="Genomic_DNA"/>
</dbReference>
<dbReference type="PANTHER" id="PTHR35293:SF1">
    <property type="entry name" value="EGG CELL-SECRETED PROTEIN 1.5"/>
    <property type="match status" value="1"/>
</dbReference>
<dbReference type="InterPro" id="IPR008502">
    <property type="entry name" value="Prolamin-like"/>
</dbReference>
<dbReference type="InterPro" id="IPR044711">
    <property type="entry name" value="EC11-15"/>
</dbReference>
<dbReference type="PANTHER" id="PTHR35293">
    <property type="entry name" value="EGG CELL-SECRETED PROTEIN 1.5"/>
    <property type="match status" value="1"/>
</dbReference>
<evidence type="ECO:0000256" key="3">
    <source>
        <dbReference type="ARBA" id="ARBA00022525"/>
    </source>
</evidence>
<evidence type="ECO:0000256" key="4">
    <source>
        <dbReference type="ARBA" id="ARBA00022729"/>
    </source>
</evidence>
<feature type="domain" description="Prolamin-like" evidence="9">
    <location>
        <begin position="62"/>
        <end position="126"/>
    </location>
</feature>
<keyword evidence="6" id="KW-0968">Cytoplasmic vesicle</keyword>
<sequence>MAAAYSSSSKLLYTMLIAITLSTMDSNKIGTTGVLGRPLSNVQIATPISLAARLQSDGSYSECWDSLMELQACTGEVILFFLNGETHLGRNCCQAIHIIQHSCWPAMLGSLGFTEAEGNILRGYCDATADVVPAPPSPPSMVPLVKNDLKP</sequence>
<reference evidence="10 11" key="1">
    <citation type="journal article" date="2018" name="Science">
        <title>The opium poppy genome and morphinan production.</title>
        <authorList>
            <person name="Guo L."/>
            <person name="Winzer T."/>
            <person name="Yang X."/>
            <person name="Li Y."/>
            <person name="Ning Z."/>
            <person name="He Z."/>
            <person name="Teodor R."/>
            <person name="Lu Y."/>
            <person name="Bowser T.A."/>
            <person name="Graham I.A."/>
            <person name="Ye K."/>
        </authorList>
    </citation>
    <scope>NUCLEOTIDE SEQUENCE [LARGE SCALE GENOMIC DNA]</scope>
    <source>
        <strain evidence="11">cv. HN1</strain>
        <tissue evidence="10">Leaves</tissue>
    </source>
</reference>
<keyword evidence="5" id="KW-0278">Fertilization</keyword>
<gene>
    <name evidence="10" type="ORF">C5167_031840</name>
</gene>
<evidence type="ECO:0000259" key="9">
    <source>
        <dbReference type="Pfam" id="PF05617"/>
    </source>
</evidence>
<evidence type="ECO:0000256" key="1">
    <source>
        <dbReference type="ARBA" id="ARBA00004541"/>
    </source>
</evidence>
<dbReference type="GO" id="GO:0009567">
    <property type="term" value="P:double fertilization forming a zygote and endosperm"/>
    <property type="evidence" value="ECO:0007669"/>
    <property type="project" value="InterPro"/>
</dbReference>
<dbReference type="GO" id="GO:2000008">
    <property type="term" value="P:regulation of protein localization to cell surface"/>
    <property type="evidence" value="ECO:0007669"/>
    <property type="project" value="UniProtKB-ARBA"/>
</dbReference>
<dbReference type="GO" id="GO:0005576">
    <property type="term" value="C:extracellular region"/>
    <property type="evidence" value="ECO:0007669"/>
    <property type="project" value="UniProtKB-SubCell"/>
</dbReference>